<evidence type="ECO:0000256" key="3">
    <source>
        <dbReference type="ARBA" id="ARBA00022722"/>
    </source>
</evidence>
<protein>
    <submittedName>
        <fullName evidence="10">Uncharacterized protein LOC106780654</fullName>
    </submittedName>
</protein>
<keyword evidence="1" id="KW-0808">Transferase</keyword>
<proteinExistence type="predicted"/>
<dbReference type="Pfam" id="PF17917">
    <property type="entry name" value="RT_RNaseH"/>
    <property type="match status" value="1"/>
</dbReference>
<dbReference type="SUPFAM" id="SSF56672">
    <property type="entry name" value="DNA/RNA polymerases"/>
    <property type="match status" value="1"/>
</dbReference>
<evidence type="ECO:0000259" key="8">
    <source>
        <dbReference type="Pfam" id="PF17917"/>
    </source>
</evidence>
<dbReference type="STRING" id="3916.A0A1S3W1S3"/>
<dbReference type="InterPro" id="IPR041373">
    <property type="entry name" value="RT_RNaseH"/>
</dbReference>
<dbReference type="InterPro" id="IPR043502">
    <property type="entry name" value="DNA/RNA_pol_sf"/>
</dbReference>
<dbReference type="PANTHER" id="PTHR34072">
    <property type="entry name" value="ENZYMATIC POLYPROTEIN-RELATED"/>
    <property type="match status" value="1"/>
</dbReference>
<organism evidence="9 10">
    <name type="scientific">Vigna radiata var. radiata</name>
    <name type="common">Mung bean</name>
    <name type="synonym">Phaseolus aureus</name>
    <dbReference type="NCBI Taxonomy" id="3916"/>
    <lineage>
        <taxon>Eukaryota</taxon>
        <taxon>Viridiplantae</taxon>
        <taxon>Streptophyta</taxon>
        <taxon>Embryophyta</taxon>
        <taxon>Tracheophyta</taxon>
        <taxon>Spermatophyta</taxon>
        <taxon>Magnoliopsida</taxon>
        <taxon>eudicotyledons</taxon>
        <taxon>Gunneridae</taxon>
        <taxon>Pentapetalae</taxon>
        <taxon>rosids</taxon>
        <taxon>fabids</taxon>
        <taxon>Fabales</taxon>
        <taxon>Fabaceae</taxon>
        <taxon>Papilionoideae</taxon>
        <taxon>50 kb inversion clade</taxon>
        <taxon>NPAAA clade</taxon>
        <taxon>indigoferoid/millettioid clade</taxon>
        <taxon>Phaseoleae</taxon>
        <taxon>Vigna</taxon>
    </lineage>
</organism>
<dbReference type="GeneID" id="106780654"/>
<keyword evidence="9" id="KW-1185">Reference proteome</keyword>
<feature type="region of interest" description="Disordered" evidence="7">
    <location>
        <begin position="30"/>
        <end position="49"/>
    </location>
</feature>
<evidence type="ECO:0000256" key="2">
    <source>
        <dbReference type="ARBA" id="ARBA00022695"/>
    </source>
</evidence>
<gene>
    <name evidence="10" type="primary">LOC106780654</name>
</gene>
<evidence type="ECO:0000256" key="7">
    <source>
        <dbReference type="SAM" id="MobiDB-lite"/>
    </source>
</evidence>
<keyword evidence="4" id="KW-0255">Endonuclease</keyword>
<dbReference type="KEGG" id="vra:106780654"/>
<dbReference type="OrthoDB" id="1436587at2759"/>
<feature type="domain" description="Reverse transcriptase RNase H-like" evidence="8">
    <location>
        <begin position="88"/>
        <end position="134"/>
    </location>
</feature>
<feature type="compositionally biased region" description="Polar residues" evidence="7">
    <location>
        <begin position="34"/>
        <end position="46"/>
    </location>
</feature>
<dbReference type="PANTHER" id="PTHR34072:SF57">
    <property type="entry name" value="RNA-DIRECTED DNA POLYMERASE"/>
    <property type="match status" value="1"/>
</dbReference>
<reference evidence="10" key="1">
    <citation type="submission" date="2025-08" db="UniProtKB">
        <authorList>
            <consortium name="RefSeq"/>
        </authorList>
    </citation>
    <scope>IDENTIFICATION</scope>
    <source>
        <tissue evidence="10">Leaf</tissue>
    </source>
</reference>
<dbReference type="GO" id="GO:0003964">
    <property type="term" value="F:RNA-directed DNA polymerase activity"/>
    <property type="evidence" value="ECO:0007669"/>
    <property type="project" value="UniProtKB-KW"/>
</dbReference>
<dbReference type="AlphaFoldDB" id="A0A1S3W1S3"/>
<evidence type="ECO:0000256" key="5">
    <source>
        <dbReference type="ARBA" id="ARBA00022801"/>
    </source>
</evidence>
<keyword evidence="3" id="KW-0540">Nuclease</keyword>
<dbReference type="Proteomes" id="UP000087766">
    <property type="component" value="Unplaced"/>
</dbReference>
<evidence type="ECO:0000256" key="4">
    <source>
        <dbReference type="ARBA" id="ARBA00022759"/>
    </source>
</evidence>
<dbReference type="CDD" id="cd09274">
    <property type="entry name" value="RNase_HI_RT_Ty3"/>
    <property type="match status" value="1"/>
</dbReference>
<evidence type="ECO:0000256" key="1">
    <source>
        <dbReference type="ARBA" id="ARBA00022679"/>
    </source>
</evidence>
<dbReference type="GO" id="GO:0004519">
    <property type="term" value="F:endonuclease activity"/>
    <property type="evidence" value="ECO:0007669"/>
    <property type="project" value="UniProtKB-KW"/>
</dbReference>
<keyword evidence="2" id="KW-0548">Nucleotidyltransferase</keyword>
<evidence type="ECO:0000313" key="9">
    <source>
        <dbReference type="Proteomes" id="UP000087766"/>
    </source>
</evidence>
<sequence length="204" mass="23903">MKGDPPPIYSHERRFQERIVTALFGEIQRRGRNDASSTTLKKVQTNPDPPCKCDRGAGRLRPFNSRYHYHSMSRKKFVVKVGRASKSNALEKFRPYLIGSKVIIYTDHATIKHLLTKPNSKPRLIRWVLLLREFDVDIHDKKGSENLIADHLSRLVNDEVISKEKEIWESFSDETLLYIQQRPWFTDMANFKAARVIPKELNWK</sequence>
<evidence type="ECO:0000256" key="6">
    <source>
        <dbReference type="ARBA" id="ARBA00022918"/>
    </source>
</evidence>
<keyword evidence="6" id="KW-0695">RNA-directed DNA polymerase</keyword>
<evidence type="ECO:0000313" key="10">
    <source>
        <dbReference type="RefSeq" id="XP_014524442.1"/>
    </source>
</evidence>
<keyword evidence="5" id="KW-0378">Hydrolase</keyword>
<accession>A0A1S3W1S3</accession>
<name>A0A1S3W1S3_VIGRR</name>
<dbReference type="GO" id="GO:0016787">
    <property type="term" value="F:hydrolase activity"/>
    <property type="evidence" value="ECO:0007669"/>
    <property type="project" value="UniProtKB-KW"/>
</dbReference>
<dbReference type="RefSeq" id="XP_014524442.1">
    <property type="nucleotide sequence ID" value="XM_014668956.1"/>
</dbReference>